<evidence type="ECO:0000256" key="1">
    <source>
        <dbReference type="SAM" id="MobiDB-lite"/>
    </source>
</evidence>
<feature type="region of interest" description="Disordered" evidence="1">
    <location>
        <begin position="1"/>
        <end position="26"/>
    </location>
</feature>
<protein>
    <submittedName>
        <fullName evidence="2">Uncharacterized protein</fullName>
    </submittedName>
</protein>
<dbReference type="EMBL" id="JBGOSP010000003">
    <property type="protein sequence ID" value="MFA3836183.1"/>
    <property type="molecule type" value="Genomic_DNA"/>
</dbReference>
<evidence type="ECO:0000313" key="3">
    <source>
        <dbReference type="Proteomes" id="UP001571476"/>
    </source>
</evidence>
<accession>A0ABV4SF95</accession>
<dbReference type="SUPFAM" id="SSF89372">
    <property type="entry name" value="Fucose-specific lectin"/>
    <property type="match status" value="1"/>
</dbReference>
<dbReference type="Proteomes" id="UP001571476">
    <property type="component" value="Unassembled WGS sequence"/>
</dbReference>
<gene>
    <name evidence="2" type="ORF">ACEG43_08330</name>
</gene>
<reference evidence="2 3" key="1">
    <citation type="submission" date="2024-08" db="EMBL/GenBank/DDBJ databases">
        <title>Genome sequence of Streptomyces aureus CACIA-1.46HGO.</title>
        <authorList>
            <person name="Evangelista-Martinez Z."/>
        </authorList>
    </citation>
    <scope>NUCLEOTIDE SEQUENCE [LARGE SCALE GENOMIC DNA]</scope>
    <source>
        <strain evidence="2 3">CACIA-1.46HGO</strain>
    </source>
</reference>
<name>A0ABV4SF95_9ACTN</name>
<organism evidence="2 3">
    <name type="scientific">Streptomyces aureus</name>
    <dbReference type="NCBI Taxonomy" id="193461"/>
    <lineage>
        <taxon>Bacteria</taxon>
        <taxon>Bacillati</taxon>
        <taxon>Actinomycetota</taxon>
        <taxon>Actinomycetes</taxon>
        <taxon>Kitasatosporales</taxon>
        <taxon>Streptomycetaceae</taxon>
        <taxon>Streptomyces</taxon>
    </lineage>
</organism>
<proteinExistence type="predicted"/>
<evidence type="ECO:0000313" key="2">
    <source>
        <dbReference type="EMBL" id="MFA3836183.1"/>
    </source>
</evidence>
<sequence>MRGRSARVADGPHISSAQRAAPRTGGEAAATLAGSWLARGKGGRLTVYVPGDGGLLRWTEARVGGPEWTGPEFFPMAGLTHLAVAQGADTYVHFLGRRERRRSEGHVEVDIVHAIQYQTGRPVTEWRSLGNPHKDQAKASALGVPAAAVDSRGTVFVFVRNGGGGLMLRREQADGKWAAWQDLKGSRLADGPVPAATSAGTVEVVVPTQRGVQEWRQSEADGPLTAGQPMQMHSLPGSGTALETAPGRVTYYWTDAGMSGTVAYRPGAWPVALGGAPGDGAIAALRAPLDGFDCTVLAQRGAGGTLLIGVCATEGEHNGVWWSDTMAECVGDPALAVDAYGRVVVAVLGPDGAARIARQEQGPGLTLSPRWHHL</sequence>
<keyword evidence="3" id="KW-1185">Reference proteome</keyword>
<comment type="caution">
    <text evidence="2">The sequence shown here is derived from an EMBL/GenBank/DDBJ whole genome shotgun (WGS) entry which is preliminary data.</text>
</comment>